<keyword evidence="2" id="KW-1185">Reference proteome</keyword>
<organism evidence="1 2">
    <name type="scientific">Callosobruchus maculatus</name>
    <name type="common">Southern cowpea weevil</name>
    <name type="synonym">Pulse bruchid</name>
    <dbReference type="NCBI Taxonomy" id="64391"/>
    <lineage>
        <taxon>Eukaryota</taxon>
        <taxon>Metazoa</taxon>
        <taxon>Ecdysozoa</taxon>
        <taxon>Arthropoda</taxon>
        <taxon>Hexapoda</taxon>
        <taxon>Insecta</taxon>
        <taxon>Pterygota</taxon>
        <taxon>Neoptera</taxon>
        <taxon>Endopterygota</taxon>
        <taxon>Coleoptera</taxon>
        <taxon>Polyphaga</taxon>
        <taxon>Cucujiformia</taxon>
        <taxon>Chrysomeloidea</taxon>
        <taxon>Chrysomelidae</taxon>
        <taxon>Bruchinae</taxon>
        <taxon>Bruchini</taxon>
        <taxon>Callosobruchus</taxon>
    </lineage>
</organism>
<evidence type="ECO:0000313" key="2">
    <source>
        <dbReference type="Proteomes" id="UP000410492"/>
    </source>
</evidence>
<accession>A0A653CCH2</accession>
<reference evidence="1 2" key="1">
    <citation type="submission" date="2019-01" db="EMBL/GenBank/DDBJ databases">
        <authorList>
            <person name="Sayadi A."/>
        </authorList>
    </citation>
    <scope>NUCLEOTIDE SEQUENCE [LARGE SCALE GENOMIC DNA]</scope>
</reference>
<dbReference type="OrthoDB" id="8122262at2759"/>
<gene>
    <name evidence="1" type="ORF">CALMAC_LOCUS8032</name>
</gene>
<dbReference type="AlphaFoldDB" id="A0A653CCH2"/>
<dbReference type="Proteomes" id="UP000410492">
    <property type="component" value="Unassembled WGS sequence"/>
</dbReference>
<protein>
    <submittedName>
        <fullName evidence="1">Uncharacterized protein</fullName>
    </submittedName>
</protein>
<proteinExistence type="predicted"/>
<dbReference type="EMBL" id="CAACVG010007476">
    <property type="protein sequence ID" value="VEN45642.1"/>
    <property type="molecule type" value="Genomic_DNA"/>
</dbReference>
<name>A0A653CCH2_CALMS</name>
<sequence length="60" mass="6875">MVNTFLYLNCNEAELQRRGVDIKDLWFQQDGATSHTARASMAVLRHLFPNRSFSRFGGIS</sequence>
<evidence type="ECO:0000313" key="1">
    <source>
        <dbReference type="EMBL" id="VEN45642.1"/>
    </source>
</evidence>